<gene>
    <name evidence="1" type="ORF">KQ910_01215</name>
</gene>
<keyword evidence="2" id="KW-1185">Reference proteome</keyword>
<comment type="caution">
    <text evidence="1">The sequence shown here is derived from an EMBL/GenBank/DDBJ whole genome shotgun (WGS) entry which is preliminary data.</text>
</comment>
<sequence>MMTETPERWPDLVLVNGPSSAGKTTLCRALQAAIPSPYLVVGFDDFILMSAPRYYRGADTGRQAEHDAFTALGVEMVTTSAPGAPPAVVARFGPVFRRLVQSMAPAVRALVDGGNPVIFDHVLHDRAMYESFCRSTAGLAVFAIGVTCPLGILEARERARGDRVVGRARGLADIVHTFCEYDVTVDTGAMGTEACVAIILEALAARAHGK</sequence>
<name>A0ABS6IGD4_9HYPH</name>
<dbReference type="InterPro" id="IPR012853">
    <property type="entry name" value="CPT"/>
</dbReference>
<evidence type="ECO:0000313" key="1">
    <source>
        <dbReference type="EMBL" id="MBU8872358.1"/>
    </source>
</evidence>
<protein>
    <recommendedName>
        <fullName evidence="3">Chloramphenicol 3-O phosphotransferase</fullName>
    </recommendedName>
</protein>
<evidence type="ECO:0000313" key="2">
    <source>
        <dbReference type="Proteomes" id="UP000727907"/>
    </source>
</evidence>
<dbReference type="EMBL" id="JAHOPB010000001">
    <property type="protein sequence ID" value="MBU8872358.1"/>
    <property type="molecule type" value="Genomic_DNA"/>
</dbReference>
<dbReference type="Proteomes" id="UP000727907">
    <property type="component" value="Unassembled WGS sequence"/>
</dbReference>
<dbReference type="RefSeq" id="WP_216956270.1">
    <property type="nucleotide sequence ID" value="NZ_JAHOPB010000001.1"/>
</dbReference>
<dbReference type="PIRSF" id="PIRSF007531">
    <property type="entry name" value="CPT"/>
    <property type="match status" value="1"/>
</dbReference>
<accession>A0ABS6IGD4</accession>
<reference evidence="1 2" key="1">
    <citation type="submission" date="2021-06" db="EMBL/GenBank/DDBJ databases">
        <authorList>
            <person name="Lee D.H."/>
        </authorList>
    </citation>
    <scope>NUCLEOTIDE SEQUENCE [LARGE SCALE GENOMIC DNA]</scope>
    <source>
        <strain evidence="1 2">MMS21-HV4-11</strain>
    </source>
</reference>
<proteinExistence type="predicted"/>
<evidence type="ECO:0008006" key="3">
    <source>
        <dbReference type="Google" id="ProtNLM"/>
    </source>
</evidence>
<organism evidence="1 2">
    <name type="scientific">Reyranella humidisoli</name>
    <dbReference type="NCBI Taxonomy" id="2849149"/>
    <lineage>
        <taxon>Bacteria</taxon>
        <taxon>Pseudomonadati</taxon>
        <taxon>Pseudomonadota</taxon>
        <taxon>Alphaproteobacteria</taxon>
        <taxon>Hyphomicrobiales</taxon>
        <taxon>Reyranellaceae</taxon>
        <taxon>Reyranella</taxon>
    </lineage>
</organism>
<dbReference type="Pfam" id="PF07931">
    <property type="entry name" value="CPT"/>
    <property type="match status" value="1"/>
</dbReference>